<evidence type="ECO:0000259" key="18">
    <source>
        <dbReference type="Pfam" id="PF00912"/>
    </source>
</evidence>
<dbReference type="InterPro" id="IPR050396">
    <property type="entry name" value="Glycosyltr_51/Transpeptidase"/>
</dbReference>
<evidence type="ECO:0000313" key="20">
    <source>
        <dbReference type="Proteomes" id="UP000535491"/>
    </source>
</evidence>
<keyword evidence="6" id="KW-0812">Transmembrane</keyword>
<dbReference type="Gene3D" id="3.40.710.10">
    <property type="entry name" value="DD-peptidase/beta-lactamase superfamily"/>
    <property type="match status" value="1"/>
</dbReference>
<keyword evidence="12" id="KW-0511">Multifunctional enzyme</keyword>
<comment type="catalytic activity">
    <reaction evidence="14">
        <text>Preferential cleavage: (Ac)2-L-Lys-D-Ala-|-D-Ala. Also transpeptidation of peptidyl-alanyl moieties that are N-acyl substituents of D-alanine.</text>
        <dbReference type="EC" id="3.4.16.4"/>
    </reaction>
</comment>
<dbReference type="Gene3D" id="1.10.3810.10">
    <property type="entry name" value="Biosynthetic peptidoglycan transglycosylase-like"/>
    <property type="match status" value="1"/>
</dbReference>
<evidence type="ECO:0000256" key="4">
    <source>
        <dbReference type="ARBA" id="ARBA00022676"/>
    </source>
</evidence>
<keyword evidence="9" id="KW-0573">Peptidoglycan synthesis</keyword>
<evidence type="ECO:0000256" key="9">
    <source>
        <dbReference type="ARBA" id="ARBA00022984"/>
    </source>
</evidence>
<sequence>MRRDRRKHSRKPLGRRILRVTGYTLFTLFVLALVLFVGAAGLAAGVVSAMVKDEKVRSQEDFQKDLDSLSETSYAYFQNKNQNGNHVRIGSLRMDGNDRKPIKSVKDVSPYLVAAFISVEDRDFYKHKGIVPRSLVRASYQQVVQADVMTGGSTITQQLVKNVILKDFDKKLERKAKEIVLAVRLDSMYEKNDILVYYMNSIFFGKGANGRNMYGVQAAAKGLFNTDAKNLNLAQSAYIAGMVQRPNDFNPFSRDEKKLKKGLERMKLVLREMLENKKITQREYDEALKFDIKGSLAKPEDFSNSYESYPFIMYAVEEAAAEALMEKDGLKIEQLSKQGKYKVTLEEYKKKAMTGGYHFYTTINQKMYDAVNKAATNNLRFYSRTYEGKKGQEQLGAVILDNKTGAVLAFVSGTKDFEVNQKDHALDATNQPGSAIKPLLVYGPAIEEKVISPETIILDEEIPKSDGSGTYRNASGNYKGPVSATLALQHSYNIPAIKVFNHLGHQTGFNYLKKLGLPPHPYDGESAAIGGATNGYTVERMAAAFAALANEGKYNKPFIISKITDSDGNTVWVHKNKPTQVFSPQTAYQTTKMLRKVVSGGTGRFIGSRIYGYDLAGKTGTSSKDRDHWFVGYTPQVTISVWGGYDYNFSMKHNPNFTKRAWVNIFKAAEKASPSYFNKGYSFRNPGGLFSGVKCLECDRIEAYLRKKQEEEEKKKQAEEEKKRKEKDKEKPKPPDPPDGPLPPDPPRSGWPPIQPPPPREDH</sequence>
<dbReference type="GO" id="GO:0030288">
    <property type="term" value="C:outer membrane-bounded periplasmic space"/>
    <property type="evidence" value="ECO:0007669"/>
    <property type="project" value="TreeGrafter"/>
</dbReference>
<dbReference type="InterPro" id="IPR001264">
    <property type="entry name" value="Glyco_trans_51"/>
</dbReference>
<gene>
    <name evidence="19" type="ORF">H1191_00720</name>
</gene>
<protein>
    <submittedName>
        <fullName evidence="19">Penicillin-binding protein</fullName>
    </submittedName>
</protein>
<evidence type="ECO:0000256" key="7">
    <source>
        <dbReference type="ARBA" id="ARBA00022801"/>
    </source>
</evidence>
<comment type="caution">
    <text evidence="19">The sequence shown here is derived from an EMBL/GenBank/DDBJ whole genome shotgun (WGS) entry which is preliminary data.</text>
</comment>
<dbReference type="SUPFAM" id="SSF56601">
    <property type="entry name" value="beta-lactamase/transpeptidase-like"/>
    <property type="match status" value="1"/>
</dbReference>
<accession>A0A7W1WMV2</accession>
<evidence type="ECO:0000259" key="17">
    <source>
        <dbReference type="Pfam" id="PF00905"/>
    </source>
</evidence>
<organism evidence="19 20">
    <name type="scientific">Paenactinomyces guangxiensis</name>
    <dbReference type="NCBI Taxonomy" id="1490290"/>
    <lineage>
        <taxon>Bacteria</taxon>
        <taxon>Bacillati</taxon>
        <taxon>Bacillota</taxon>
        <taxon>Bacilli</taxon>
        <taxon>Bacillales</taxon>
        <taxon>Thermoactinomycetaceae</taxon>
        <taxon>Paenactinomyces</taxon>
    </lineage>
</organism>
<evidence type="ECO:0000256" key="15">
    <source>
        <dbReference type="ARBA" id="ARBA00049902"/>
    </source>
</evidence>
<keyword evidence="1" id="KW-1003">Cell membrane</keyword>
<evidence type="ECO:0000313" key="19">
    <source>
        <dbReference type="EMBL" id="MBA4492835.1"/>
    </source>
</evidence>
<dbReference type="InterPro" id="IPR001460">
    <property type="entry name" value="PCN-bd_Tpept"/>
</dbReference>
<evidence type="ECO:0000256" key="3">
    <source>
        <dbReference type="ARBA" id="ARBA00022670"/>
    </source>
</evidence>
<keyword evidence="5" id="KW-0808">Transferase</keyword>
<proteinExistence type="predicted"/>
<evidence type="ECO:0000256" key="14">
    <source>
        <dbReference type="ARBA" id="ARBA00034000"/>
    </source>
</evidence>
<evidence type="ECO:0000256" key="6">
    <source>
        <dbReference type="ARBA" id="ARBA00022692"/>
    </source>
</evidence>
<keyword evidence="3" id="KW-0645">Protease</keyword>
<dbReference type="SUPFAM" id="SSF53955">
    <property type="entry name" value="Lysozyme-like"/>
    <property type="match status" value="1"/>
</dbReference>
<evidence type="ECO:0000256" key="1">
    <source>
        <dbReference type="ARBA" id="ARBA00022475"/>
    </source>
</evidence>
<keyword evidence="7" id="KW-0378">Hydrolase</keyword>
<keyword evidence="8" id="KW-0133">Cell shape</keyword>
<dbReference type="Proteomes" id="UP000535491">
    <property type="component" value="Unassembled WGS sequence"/>
</dbReference>
<dbReference type="GO" id="GO:0008658">
    <property type="term" value="F:penicillin binding"/>
    <property type="evidence" value="ECO:0007669"/>
    <property type="project" value="InterPro"/>
</dbReference>
<dbReference type="AlphaFoldDB" id="A0A7W1WMV2"/>
<dbReference type="GO" id="GO:0009002">
    <property type="term" value="F:serine-type D-Ala-D-Ala carboxypeptidase activity"/>
    <property type="evidence" value="ECO:0007669"/>
    <property type="project" value="UniProtKB-EC"/>
</dbReference>
<keyword evidence="10" id="KW-1133">Transmembrane helix</keyword>
<dbReference type="EMBL" id="JACEIQ010000001">
    <property type="protein sequence ID" value="MBA4492835.1"/>
    <property type="molecule type" value="Genomic_DNA"/>
</dbReference>
<feature type="region of interest" description="Disordered" evidence="16">
    <location>
        <begin position="707"/>
        <end position="763"/>
    </location>
</feature>
<evidence type="ECO:0000256" key="13">
    <source>
        <dbReference type="ARBA" id="ARBA00023316"/>
    </source>
</evidence>
<reference evidence="19 20" key="1">
    <citation type="submission" date="2020-07" db="EMBL/GenBank/DDBJ databases">
        <authorList>
            <person name="Feng H."/>
        </authorList>
    </citation>
    <scope>NUCLEOTIDE SEQUENCE [LARGE SCALE GENOMIC DNA]</scope>
    <source>
        <strain evidence="20">s-10</strain>
    </source>
</reference>
<feature type="compositionally biased region" description="Pro residues" evidence="16">
    <location>
        <begin position="737"/>
        <end position="763"/>
    </location>
</feature>
<dbReference type="InterPro" id="IPR023346">
    <property type="entry name" value="Lysozyme-like_dom_sf"/>
</dbReference>
<keyword evidence="13" id="KW-0961">Cell wall biogenesis/degradation</keyword>
<evidence type="ECO:0000256" key="2">
    <source>
        <dbReference type="ARBA" id="ARBA00022645"/>
    </source>
</evidence>
<evidence type="ECO:0000256" key="11">
    <source>
        <dbReference type="ARBA" id="ARBA00023136"/>
    </source>
</evidence>
<evidence type="ECO:0000256" key="12">
    <source>
        <dbReference type="ARBA" id="ARBA00023268"/>
    </source>
</evidence>
<dbReference type="RefSeq" id="WP_181750066.1">
    <property type="nucleotide sequence ID" value="NZ_JACEIQ010000001.1"/>
</dbReference>
<dbReference type="GO" id="GO:0071555">
    <property type="term" value="P:cell wall organization"/>
    <property type="evidence" value="ECO:0007669"/>
    <property type="project" value="UniProtKB-KW"/>
</dbReference>
<evidence type="ECO:0000256" key="10">
    <source>
        <dbReference type="ARBA" id="ARBA00022989"/>
    </source>
</evidence>
<evidence type="ECO:0000256" key="8">
    <source>
        <dbReference type="ARBA" id="ARBA00022960"/>
    </source>
</evidence>
<dbReference type="InterPro" id="IPR012338">
    <property type="entry name" value="Beta-lactam/transpept-like"/>
</dbReference>
<dbReference type="Pfam" id="PF00912">
    <property type="entry name" value="Transgly"/>
    <property type="match status" value="1"/>
</dbReference>
<feature type="domain" description="Penicillin-binding protein transpeptidase" evidence="17">
    <location>
        <begin position="396"/>
        <end position="636"/>
    </location>
</feature>
<dbReference type="GO" id="GO:0006508">
    <property type="term" value="P:proteolysis"/>
    <property type="evidence" value="ECO:0007669"/>
    <property type="project" value="UniProtKB-KW"/>
</dbReference>
<name>A0A7W1WMV2_9BACL</name>
<keyword evidence="2" id="KW-0121">Carboxypeptidase</keyword>
<dbReference type="PANTHER" id="PTHR32282">
    <property type="entry name" value="BINDING PROTEIN TRANSPEPTIDASE, PUTATIVE-RELATED"/>
    <property type="match status" value="1"/>
</dbReference>
<dbReference type="GO" id="GO:0008955">
    <property type="term" value="F:peptidoglycan glycosyltransferase activity"/>
    <property type="evidence" value="ECO:0007669"/>
    <property type="project" value="UniProtKB-EC"/>
</dbReference>
<feature type="compositionally biased region" description="Basic and acidic residues" evidence="16">
    <location>
        <begin position="707"/>
        <end position="736"/>
    </location>
</feature>
<dbReference type="GO" id="GO:0009252">
    <property type="term" value="P:peptidoglycan biosynthetic process"/>
    <property type="evidence" value="ECO:0007669"/>
    <property type="project" value="UniProtKB-KW"/>
</dbReference>
<feature type="domain" description="Glycosyl transferase family 51" evidence="18">
    <location>
        <begin position="97"/>
        <end position="273"/>
    </location>
</feature>
<dbReference type="PANTHER" id="PTHR32282:SF32">
    <property type="entry name" value="PENICILLIN-BINDING PROTEIN 2A"/>
    <property type="match status" value="1"/>
</dbReference>
<evidence type="ECO:0000256" key="16">
    <source>
        <dbReference type="SAM" id="MobiDB-lite"/>
    </source>
</evidence>
<keyword evidence="11" id="KW-0472">Membrane</keyword>
<keyword evidence="4" id="KW-0328">Glycosyltransferase</keyword>
<dbReference type="Pfam" id="PF00905">
    <property type="entry name" value="Transpeptidase"/>
    <property type="match status" value="1"/>
</dbReference>
<dbReference type="GO" id="GO:0008360">
    <property type="term" value="P:regulation of cell shape"/>
    <property type="evidence" value="ECO:0007669"/>
    <property type="project" value="UniProtKB-KW"/>
</dbReference>
<evidence type="ECO:0000256" key="5">
    <source>
        <dbReference type="ARBA" id="ARBA00022679"/>
    </source>
</evidence>
<dbReference type="InterPro" id="IPR036950">
    <property type="entry name" value="PBP_transglycosylase"/>
</dbReference>
<keyword evidence="20" id="KW-1185">Reference proteome</keyword>
<comment type="catalytic activity">
    <reaction evidence="15">
        <text>[GlcNAc-(1-&gt;4)-Mur2Ac(oyl-L-Ala-gamma-D-Glu-L-Lys-D-Ala-D-Ala)](n)-di-trans,octa-cis-undecaprenyl diphosphate + beta-D-GlcNAc-(1-&gt;4)-Mur2Ac(oyl-L-Ala-gamma-D-Glu-L-Lys-D-Ala-D-Ala)-di-trans,octa-cis-undecaprenyl diphosphate = [GlcNAc-(1-&gt;4)-Mur2Ac(oyl-L-Ala-gamma-D-Glu-L-Lys-D-Ala-D-Ala)](n+1)-di-trans,octa-cis-undecaprenyl diphosphate + di-trans,octa-cis-undecaprenyl diphosphate + H(+)</text>
        <dbReference type="Rhea" id="RHEA:23708"/>
        <dbReference type="Rhea" id="RHEA-COMP:9602"/>
        <dbReference type="Rhea" id="RHEA-COMP:9603"/>
        <dbReference type="ChEBI" id="CHEBI:15378"/>
        <dbReference type="ChEBI" id="CHEBI:58405"/>
        <dbReference type="ChEBI" id="CHEBI:60033"/>
        <dbReference type="ChEBI" id="CHEBI:78435"/>
        <dbReference type="EC" id="2.4.99.28"/>
    </reaction>
</comment>